<gene>
    <name evidence="11" type="ORF">CACET_c38070</name>
</gene>
<dbReference type="InterPro" id="IPR007387">
    <property type="entry name" value="TRAP_DctQ"/>
</dbReference>
<evidence type="ECO:0000256" key="3">
    <source>
        <dbReference type="ARBA" id="ARBA00022475"/>
    </source>
</evidence>
<protein>
    <submittedName>
        <fullName evidence="11">Tripartite ATP-independent periplasmic transporter subunit DctQ</fullName>
    </submittedName>
</protein>
<comment type="subcellular location">
    <subcellularLocation>
        <location evidence="1">Cell inner membrane</location>
        <topology evidence="1">Multi-pass membrane protein</topology>
    </subcellularLocation>
</comment>
<dbReference type="PATRIC" id="fig|84022.6.peg.3890"/>
<evidence type="ECO:0000256" key="8">
    <source>
        <dbReference type="ARBA" id="ARBA00038436"/>
    </source>
</evidence>
<evidence type="ECO:0000256" key="6">
    <source>
        <dbReference type="ARBA" id="ARBA00022989"/>
    </source>
</evidence>
<accession>A0A0G3WH65</accession>
<dbReference type="RefSeq" id="WP_052661502.1">
    <property type="nucleotide sequence ID" value="NZ_CP009687.1"/>
</dbReference>
<reference evidence="11 12" key="1">
    <citation type="submission" date="2014-10" db="EMBL/GenBank/DDBJ databases">
        <title>Genome sequence of Clostridium aceticum DSM 1496.</title>
        <authorList>
            <person name="Poehlein A."/>
            <person name="Schiel-Bengelsdorf B."/>
            <person name="Gottschalk G."/>
            <person name="Duerre P."/>
            <person name="Daniel R."/>
        </authorList>
    </citation>
    <scope>NUCLEOTIDE SEQUENCE [LARGE SCALE GENOMIC DNA]</scope>
    <source>
        <strain evidence="11 12">DSM 1496</strain>
    </source>
</reference>
<dbReference type="AlphaFoldDB" id="A0A0G3WH65"/>
<dbReference type="GO" id="GO:0022857">
    <property type="term" value="F:transmembrane transporter activity"/>
    <property type="evidence" value="ECO:0007669"/>
    <property type="project" value="TreeGrafter"/>
</dbReference>
<feature type="domain" description="Tripartite ATP-independent periplasmic transporters DctQ component" evidence="10">
    <location>
        <begin position="24"/>
        <end position="151"/>
    </location>
</feature>
<comment type="similarity">
    <text evidence="8">Belongs to the TRAP transporter small permease family.</text>
</comment>
<dbReference type="KEGG" id="cace:CACET_c38070"/>
<keyword evidence="12" id="KW-1185">Reference proteome</keyword>
<keyword evidence="3" id="KW-1003">Cell membrane</keyword>
<evidence type="ECO:0000256" key="4">
    <source>
        <dbReference type="ARBA" id="ARBA00022519"/>
    </source>
</evidence>
<dbReference type="Proteomes" id="UP000035704">
    <property type="component" value="Chromosome"/>
</dbReference>
<keyword evidence="7 9" id="KW-0472">Membrane</keyword>
<evidence type="ECO:0000256" key="1">
    <source>
        <dbReference type="ARBA" id="ARBA00004429"/>
    </source>
</evidence>
<evidence type="ECO:0000256" key="9">
    <source>
        <dbReference type="SAM" id="Phobius"/>
    </source>
</evidence>
<evidence type="ECO:0000256" key="7">
    <source>
        <dbReference type="ARBA" id="ARBA00023136"/>
    </source>
</evidence>
<feature type="transmembrane region" description="Helical" evidence="9">
    <location>
        <begin position="48"/>
        <end position="66"/>
    </location>
</feature>
<keyword evidence="2" id="KW-0813">Transport</keyword>
<evidence type="ECO:0000256" key="2">
    <source>
        <dbReference type="ARBA" id="ARBA00022448"/>
    </source>
</evidence>
<dbReference type="PANTHER" id="PTHR35011:SF2">
    <property type="entry name" value="2,3-DIKETO-L-GULONATE TRAP TRANSPORTER SMALL PERMEASE PROTEIN YIAM"/>
    <property type="match status" value="1"/>
</dbReference>
<feature type="transmembrane region" description="Helical" evidence="9">
    <location>
        <begin position="12"/>
        <end position="33"/>
    </location>
</feature>
<dbReference type="EMBL" id="CP009687">
    <property type="protein sequence ID" value="AKL97235.1"/>
    <property type="molecule type" value="Genomic_DNA"/>
</dbReference>
<dbReference type="GO" id="GO:0015740">
    <property type="term" value="P:C4-dicarboxylate transport"/>
    <property type="evidence" value="ECO:0007669"/>
    <property type="project" value="TreeGrafter"/>
</dbReference>
<dbReference type="Pfam" id="PF04290">
    <property type="entry name" value="DctQ"/>
    <property type="match status" value="1"/>
</dbReference>
<keyword evidence="5 9" id="KW-0812">Transmembrane</keyword>
<proteinExistence type="inferred from homology"/>
<dbReference type="STRING" id="84022.CACET_c38070"/>
<organism evidence="11 12">
    <name type="scientific">Clostridium aceticum</name>
    <dbReference type="NCBI Taxonomy" id="84022"/>
    <lineage>
        <taxon>Bacteria</taxon>
        <taxon>Bacillati</taxon>
        <taxon>Bacillota</taxon>
        <taxon>Clostridia</taxon>
        <taxon>Eubacteriales</taxon>
        <taxon>Clostridiaceae</taxon>
        <taxon>Clostridium</taxon>
    </lineage>
</organism>
<keyword evidence="4" id="KW-0997">Cell inner membrane</keyword>
<feature type="transmembrane region" description="Helical" evidence="9">
    <location>
        <begin position="87"/>
        <end position="108"/>
    </location>
</feature>
<dbReference type="PANTHER" id="PTHR35011">
    <property type="entry name" value="2,3-DIKETO-L-GULONATE TRAP TRANSPORTER SMALL PERMEASE PROTEIN YIAM"/>
    <property type="match status" value="1"/>
</dbReference>
<sequence length="194" mass="21991">MNKFFNQTLSKFEEFVLSFAIIAMAILLIVNVFMRTVMNSSITFTEEVAQALLVLVSFFGLGYCARTGRHITMSILFDMVGNKYKKIAMMIISFVSSAAMIYLGTLAYRYVLSVQNLGRVTPALQIPMYLIYAVVPLGFFLAAIEYLRTFIFNIKEKNDLYITSIIKIPMDQEITTDLNSFIDAVSENTSEEEV</sequence>
<evidence type="ECO:0000259" key="10">
    <source>
        <dbReference type="Pfam" id="PF04290"/>
    </source>
</evidence>
<feature type="transmembrane region" description="Helical" evidence="9">
    <location>
        <begin position="128"/>
        <end position="147"/>
    </location>
</feature>
<keyword evidence="6 9" id="KW-1133">Transmembrane helix</keyword>
<evidence type="ECO:0000313" key="11">
    <source>
        <dbReference type="EMBL" id="AKL97235.1"/>
    </source>
</evidence>
<dbReference type="GO" id="GO:0005886">
    <property type="term" value="C:plasma membrane"/>
    <property type="evidence" value="ECO:0007669"/>
    <property type="project" value="UniProtKB-SubCell"/>
</dbReference>
<evidence type="ECO:0000313" key="12">
    <source>
        <dbReference type="Proteomes" id="UP000035704"/>
    </source>
</evidence>
<name>A0A0G3WH65_9CLOT</name>
<dbReference type="InterPro" id="IPR055348">
    <property type="entry name" value="DctQ"/>
</dbReference>
<evidence type="ECO:0000256" key="5">
    <source>
        <dbReference type="ARBA" id="ARBA00022692"/>
    </source>
</evidence>
<dbReference type="OrthoDB" id="45144at2"/>